<reference evidence="2 3" key="1">
    <citation type="submission" date="2019-04" db="EMBL/GenBank/DDBJ databases">
        <authorList>
            <person name="Li Y."/>
            <person name="Wang J."/>
        </authorList>
    </citation>
    <scope>NUCLEOTIDE SEQUENCE [LARGE SCALE GENOMIC DNA]</scope>
    <source>
        <strain evidence="2 3">DSM 14668</strain>
    </source>
</reference>
<accession>A0A4U1JFS1</accession>
<organism evidence="2 3">
    <name type="scientific">Polyangium fumosum</name>
    <dbReference type="NCBI Taxonomy" id="889272"/>
    <lineage>
        <taxon>Bacteria</taxon>
        <taxon>Pseudomonadati</taxon>
        <taxon>Myxococcota</taxon>
        <taxon>Polyangia</taxon>
        <taxon>Polyangiales</taxon>
        <taxon>Polyangiaceae</taxon>
        <taxon>Polyangium</taxon>
    </lineage>
</organism>
<comment type="caution">
    <text evidence="2">The sequence shown here is derived from an EMBL/GenBank/DDBJ whole genome shotgun (WGS) entry which is preliminary data.</text>
</comment>
<evidence type="ECO:0008006" key="4">
    <source>
        <dbReference type="Google" id="ProtNLM"/>
    </source>
</evidence>
<dbReference type="AlphaFoldDB" id="A0A4U1JFS1"/>
<name>A0A4U1JFS1_9BACT</name>
<dbReference type="OrthoDB" id="5503549at2"/>
<keyword evidence="3" id="KW-1185">Reference proteome</keyword>
<dbReference type="EMBL" id="SSMQ01000008">
    <property type="protein sequence ID" value="TKD09915.1"/>
    <property type="molecule type" value="Genomic_DNA"/>
</dbReference>
<proteinExistence type="predicted"/>
<dbReference type="Proteomes" id="UP000309215">
    <property type="component" value="Unassembled WGS sequence"/>
</dbReference>
<evidence type="ECO:0000256" key="1">
    <source>
        <dbReference type="SAM" id="SignalP"/>
    </source>
</evidence>
<feature type="signal peptide" evidence="1">
    <location>
        <begin position="1"/>
        <end position="20"/>
    </location>
</feature>
<evidence type="ECO:0000313" key="3">
    <source>
        <dbReference type="Proteomes" id="UP000309215"/>
    </source>
</evidence>
<gene>
    <name evidence="2" type="ORF">E8A74_09895</name>
</gene>
<sequence length="409" mass="42885">MRPLVVVAIALVGIASPAAADEPRAAPPVPPDALADAATHATFAAHVIDGDDARVAGRKTAAARSYAAALAVRHDPLIAGRLGVLLVELGRPVDAADLLLDAIQRASSASSDERQGFLKAYDAARAEVAWIDVTISHVGAKLTLDSEPRNKSGFSALSMFVTPGEHELRATLDGYEPAVVIFTARKGEQRTITLTLRELPKPLPPPERLLRRRDVDRAYTVEEPREDEPARREPIVGGVVGQEKKPGLRGTIGAGPVVVFGVASWSPAVGGVLAGSLRPNEYVSIGVEGRAAWLTSGVQGGQINAMTAGGLLSACGHYRWFYGCVLGHLGVMSISAESASYEEKLTLSLLPGAGARLGATWNVADRFVLTASVDALGLTQGKKIVVGQTVLVDQPPVMLGAQVVGGWEF</sequence>
<feature type="chain" id="PRO_5020545238" description="PEGA domain-containing protein" evidence="1">
    <location>
        <begin position="21"/>
        <end position="409"/>
    </location>
</feature>
<evidence type="ECO:0000313" key="2">
    <source>
        <dbReference type="EMBL" id="TKD09915.1"/>
    </source>
</evidence>
<keyword evidence="1" id="KW-0732">Signal</keyword>
<dbReference type="RefSeq" id="WP_136928714.1">
    <property type="nucleotide sequence ID" value="NZ_SSMQ01000008.1"/>
</dbReference>
<protein>
    <recommendedName>
        <fullName evidence="4">PEGA domain-containing protein</fullName>
    </recommendedName>
</protein>